<evidence type="ECO:0000259" key="3">
    <source>
        <dbReference type="PROSITE" id="PS50977"/>
    </source>
</evidence>
<protein>
    <submittedName>
        <fullName evidence="4">TetR/AcrR family transcriptional regulator</fullName>
    </submittedName>
</protein>
<name>A0A7Y2WBZ9_9GAMM</name>
<proteinExistence type="predicted"/>
<dbReference type="Gene3D" id="1.10.357.10">
    <property type="entry name" value="Tetracycline Repressor, domain 2"/>
    <property type="match status" value="1"/>
</dbReference>
<dbReference type="SUPFAM" id="SSF48498">
    <property type="entry name" value="Tetracyclin repressor-like, C-terminal domain"/>
    <property type="match status" value="1"/>
</dbReference>
<reference evidence="4 5" key="1">
    <citation type="submission" date="2020-04" db="EMBL/GenBank/DDBJ databases">
        <title>Acinetobacter Taxon 24.</title>
        <authorList>
            <person name="Nemec A."/>
            <person name="Radolfova-Krizova L."/>
            <person name="Higgins P.G."/>
            <person name="Spanelova P."/>
        </authorList>
    </citation>
    <scope>NUCLEOTIDE SEQUENCE [LARGE SCALE GENOMIC DNA]</scope>
    <source>
        <strain evidence="4 5">ANC 5380</strain>
    </source>
</reference>
<dbReference type="InterPro" id="IPR009057">
    <property type="entry name" value="Homeodomain-like_sf"/>
</dbReference>
<dbReference type="EMBL" id="JABERL010000056">
    <property type="protein sequence ID" value="NNH78860.1"/>
    <property type="molecule type" value="Genomic_DNA"/>
</dbReference>
<organism evidence="4 5">
    <name type="scientific">Acinetobacter terrae</name>
    <dbReference type="NCBI Taxonomy" id="2731247"/>
    <lineage>
        <taxon>Bacteria</taxon>
        <taxon>Pseudomonadati</taxon>
        <taxon>Pseudomonadota</taxon>
        <taxon>Gammaproteobacteria</taxon>
        <taxon>Moraxellales</taxon>
        <taxon>Moraxellaceae</taxon>
        <taxon>Acinetobacter</taxon>
        <taxon>Acinetobacter Taxon 24</taxon>
    </lineage>
</organism>
<dbReference type="PRINTS" id="PR00455">
    <property type="entry name" value="HTHTETR"/>
</dbReference>
<dbReference type="RefSeq" id="WP_171541052.1">
    <property type="nucleotide sequence ID" value="NZ_JABERL010000056.1"/>
</dbReference>
<sequence length="231" mass="25964">MSKSADKIIANSISLFREKGFNGTSISDIATATGILKGSLYSHFASKEMILLEVIQKVETIFFDYIQLKASKNIQEILKRTADFFIEQESCLMATLLSESIPPMAHSRIIDFFQNWKENLLLALDENIEPDLKSLYTEDIITLFEGSVIMMKVVQKPDPIHRCLNQLIEKYKSLLPSASLSGEPMKTQNYDYMDVLDNGNDDTLVCDISDACSDDQAIDTKSNVLKDSGKQ</sequence>
<evidence type="ECO:0000256" key="1">
    <source>
        <dbReference type="ARBA" id="ARBA00023125"/>
    </source>
</evidence>
<dbReference type="Pfam" id="PF00440">
    <property type="entry name" value="TetR_N"/>
    <property type="match status" value="1"/>
</dbReference>
<gene>
    <name evidence="4" type="ORF">HLH17_14650</name>
</gene>
<evidence type="ECO:0000313" key="5">
    <source>
        <dbReference type="Proteomes" id="UP000569202"/>
    </source>
</evidence>
<dbReference type="InterPro" id="IPR001647">
    <property type="entry name" value="HTH_TetR"/>
</dbReference>
<dbReference type="Proteomes" id="UP000569202">
    <property type="component" value="Unassembled WGS sequence"/>
</dbReference>
<dbReference type="InterPro" id="IPR050624">
    <property type="entry name" value="HTH-type_Tx_Regulator"/>
</dbReference>
<dbReference type="PROSITE" id="PS50977">
    <property type="entry name" value="HTH_TETR_2"/>
    <property type="match status" value="1"/>
</dbReference>
<feature type="DNA-binding region" description="H-T-H motif" evidence="2">
    <location>
        <begin position="25"/>
        <end position="44"/>
    </location>
</feature>
<accession>A0A7Y2WBZ9</accession>
<evidence type="ECO:0000256" key="2">
    <source>
        <dbReference type="PROSITE-ProRule" id="PRU00335"/>
    </source>
</evidence>
<comment type="caution">
    <text evidence="4">The sequence shown here is derived from an EMBL/GenBank/DDBJ whole genome shotgun (WGS) entry which is preliminary data.</text>
</comment>
<keyword evidence="1 2" id="KW-0238">DNA-binding</keyword>
<dbReference type="InterPro" id="IPR036271">
    <property type="entry name" value="Tet_transcr_reg_TetR-rel_C_sf"/>
</dbReference>
<dbReference type="SUPFAM" id="SSF46689">
    <property type="entry name" value="Homeodomain-like"/>
    <property type="match status" value="1"/>
</dbReference>
<feature type="domain" description="HTH tetR-type" evidence="3">
    <location>
        <begin position="2"/>
        <end position="62"/>
    </location>
</feature>
<dbReference type="AlphaFoldDB" id="A0A7Y2WBZ9"/>
<dbReference type="PANTHER" id="PTHR43479">
    <property type="entry name" value="ACREF/ENVCD OPERON REPRESSOR-RELATED"/>
    <property type="match status" value="1"/>
</dbReference>
<evidence type="ECO:0000313" key="4">
    <source>
        <dbReference type="EMBL" id="NNH78860.1"/>
    </source>
</evidence>
<dbReference type="GO" id="GO:0003677">
    <property type="term" value="F:DNA binding"/>
    <property type="evidence" value="ECO:0007669"/>
    <property type="project" value="UniProtKB-UniRule"/>
</dbReference>
<dbReference type="PANTHER" id="PTHR43479:SF11">
    <property type="entry name" value="ACREF_ENVCD OPERON REPRESSOR-RELATED"/>
    <property type="match status" value="1"/>
</dbReference>